<dbReference type="EMBL" id="AUWU02000005">
    <property type="protein sequence ID" value="KAH0573391.1"/>
    <property type="molecule type" value="Genomic_DNA"/>
</dbReference>
<dbReference type="RefSeq" id="XP_067764164.1">
    <property type="nucleotide sequence ID" value="XM_067909343.1"/>
</dbReference>
<name>A0A9P8LSI8_9EUKA</name>
<proteinExistence type="predicted"/>
<reference evidence="1 2" key="1">
    <citation type="journal article" date="2014" name="PLoS Genet.">
        <title>The Genome of Spironucleus salmonicida Highlights a Fish Pathogen Adapted to Fluctuating Environments.</title>
        <authorList>
            <person name="Xu F."/>
            <person name="Jerlstrom-Hultqvist J."/>
            <person name="Einarsson E."/>
            <person name="Astvaldsson A."/>
            <person name="Svard S.G."/>
            <person name="Andersson J.O."/>
        </authorList>
    </citation>
    <scope>NUCLEOTIDE SEQUENCE [LARGE SCALE GENOMIC DNA]</scope>
    <source>
        <strain evidence="1 2">ATCC 50377</strain>
    </source>
</reference>
<organism evidence="1 2">
    <name type="scientific">Spironucleus salmonicida</name>
    <dbReference type="NCBI Taxonomy" id="348837"/>
    <lineage>
        <taxon>Eukaryota</taxon>
        <taxon>Metamonada</taxon>
        <taxon>Diplomonadida</taxon>
        <taxon>Hexamitidae</taxon>
        <taxon>Hexamitinae</taxon>
        <taxon>Spironucleus</taxon>
    </lineage>
</organism>
<dbReference type="AlphaFoldDB" id="A0A9P8LSI8"/>
<dbReference type="KEGG" id="ssao:94299534"/>
<gene>
    <name evidence="1" type="ORF">SS50377_25511</name>
</gene>
<evidence type="ECO:0000313" key="2">
    <source>
        <dbReference type="Proteomes" id="UP000018208"/>
    </source>
</evidence>
<sequence length="176" mass="20412">MNEQIKNVYQKINQGLKNGVKLINIYSPMSVDISPLVLFIQAQIPNIQNYQSSQNYISGSIVIFQKFRQSKQLNQLQQNIQYILFSSFPLYIATIRLSYSYGQTNHPIVYLTNQKIQNQLNLMHPKFKEAILSIHRKENLESQYVDEINILRLKGIIVGKLKINLSLAELNEILSQ</sequence>
<evidence type="ECO:0000313" key="1">
    <source>
        <dbReference type="EMBL" id="KAH0573391.1"/>
    </source>
</evidence>
<protein>
    <submittedName>
        <fullName evidence="1">Uncharacterized protein</fullName>
    </submittedName>
</protein>
<accession>A0A9P8LSI8</accession>
<dbReference type="GeneID" id="94299534"/>
<dbReference type="Proteomes" id="UP000018208">
    <property type="component" value="Unassembled WGS sequence"/>
</dbReference>
<comment type="caution">
    <text evidence="1">The sequence shown here is derived from an EMBL/GenBank/DDBJ whole genome shotgun (WGS) entry which is preliminary data.</text>
</comment>
<keyword evidence="2" id="KW-1185">Reference proteome</keyword>